<evidence type="ECO:0000256" key="1">
    <source>
        <dbReference type="SAM" id="MobiDB-lite"/>
    </source>
</evidence>
<organism evidence="2 3">
    <name type="scientific">Rhodotorula diobovata</name>
    <dbReference type="NCBI Taxonomy" id="5288"/>
    <lineage>
        <taxon>Eukaryota</taxon>
        <taxon>Fungi</taxon>
        <taxon>Dikarya</taxon>
        <taxon>Basidiomycota</taxon>
        <taxon>Pucciniomycotina</taxon>
        <taxon>Microbotryomycetes</taxon>
        <taxon>Sporidiobolales</taxon>
        <taxon>Sporidiobolaceae</taxon>
        <taxon>Rhodotorula</taxon>
    </lineage>
</organism>
<dbReference type="OrthoDB" id="10509118at2759"/>
<accession>A0A5C5FTZ4</accession>
<feature type="compositionally biased region" description="Polar residues" evidence="1">
    <location>
        <begin position="1"/>
        <end position="15"/>
    </location>
</feature>
<comment type="caution">
    <text evidence="2">The sequence shown here is derived from an EMBL/GenBank/DDBJ whole genome shotgun (WGS) entry which is preliminary data.</text>
</comment>
<evidence type="ECO:0000313" key="2">
    <source>
        <dbReference type="EMBL" id="TNY20387.1"/>
    </source>
</evidence>
<evidence type="ECO:0000313" key="3">
    <source>
        <dbReference type="Proteomes" id="UP000311382"/>
    </source>
</evidence>
<proteinExistence type="predicted"/>
<dbReference type="EMBL" id="SOZI01000068">
    <property type="protein sequence ID" value="TNY20387.1"/>
    <property type="molecule type" value="Genomic_DNA"/>
</dbReference>
<feature type="region of interest" description="Disordered" evidence="1">
    <location>
        <begin position="1"/>
        <end position="21"/>
    </location>
</feature>
<keyword evidence="3" id="KW-1185">Reference proteome</keyword>
<name>A0A5C5FTZ4_9BASI</name>
<dbReference type="SUPFAM" id="SSF52266">
    <property type="entry name" value="SGNH hydrolase"/>
    <property type="match status" value="1"/>
</dbReference>
<reference evidence="2 3" key="1">
    <citation type="submission" date="2019-03" db="EMBL/GenBank/DDBJ databases">
        <title>Rhodosporidium diobovatum UCD-FST 08-225 genome sequencing, assembly, and annotation.</title>
        <authorList>
            <person name="Fakankun I.U."/>
            <person name="Fristensky B."/>
            <person name="Levin D.B."/>
        </authorList>
    </citation>
    <scope>NUCLEOTIDE SEQUENCE [LARGE SCALE GENOMIC DNA]</scope>
    <source>
        <strain evidence="2 3">UCD-FST 08-225</strain>
    </source>
</reference>
<sequence length="451" mass="48971">MSQRTSLQQAPTPQHSDYGRRRDISIALPTAEMTASSFAAGLHRLRGRNVASRAGSQLSAQWSGRKGGRHSVVALGVVLLFLGCGIRRRGPVPCDAFEQPGRLLVDLSALHTQWRPLDDDACPPLPPYLPALHQLVLGDAPEPRQGRSPKQLQLVASEPLPPLDNAPDPNASVDPLAFLERSRKRPPTVLVLGDATDDDGLDQICSIFQQRTATFPSPPRGAGSSDSRLDDLLYASEGDLAAGQSRRKPALRRCELARADGRETALRVLGAPFGGSRLAALPLSALEELGGAVGVDVVMVHSGALEAPLLEAPGKREKTSTSFSLLPQQLERWGSDLRRSLQEVRELFPHARIVLRLPYRARDAVGESATNLCAPVSHLHALRHLQRETAHETGVAVFDFGRVIEGYQSLEEDGHLALNPAGVVYAQALVHQLRLALESPSSWRRGWLWDS</sequence>
<dbReference type="Proteomes" id="UP000311382">
    <property type="component" value="Unassembled WGS sequence"/>
</dbReference>
<gene>
    <name evidence="2" type="ORF">DMC30DRAFT_417018</name>
</gene>
<protein>
    <submittedName>
        <fullName evidence="2">Uncharacterized protein</fullName>
    </submittedName>
</protein>
<dbReference type="AlphaFoldDB" id="A0A5C5FTZ4"/>